<feature type="compositionally biased region" description="Polar residues" evidence="1">
    <location>
        <begin position="720"/>
        <end position="747"/>
    </location>
</feature>
<feature type="domain" description="PhoD-like phosphatase" evidence="2">
    <location>
        <begin position="190"/>
        <end position="445"/>
    </location>
</feature>
<dbReference type="EMBL" id="ML991782">
    <property type="protein sequence ID" value="KAF2237100.1"/>
    <property type="molecule type" value="Genomic_DNA"/>
</dbReference>
<proteinExistence type="predicted"/>
<gene>
    <name evidence="3" type="ORF">EV356DRAFT_44463</name>
</gene>
<feature type="region of interest" description="Disordered" evidence="1">
    <location>
        <begin position="608"/>
        <end position="811"/>
    </location>
</feature>
<dbReference type="InterPro" id="IPR043904">
    <property type="entry name" value="PhoD_2-like"/>
</dbReference>
<evidence type="ECO:0000313" key="4">
    <source>
        <dbReference type="Proteomes" id="UP000800092"/>
    </source>
</evidence>
<feature type="compositionally biased region" description="Basic and acidic residues" evidence="1">
    <location>
        <begin position="681"/>
        <end position="691"/>
    </location>
</feature>
<dbReference type="PANTHER" id="PTHR46689">
    <property type="entry name" value="MEMBRANE PROTEIN, PUTATIVE-RELATED"/>
    <property type="match status" value="1"/>
</dbReference>
<reference evidence="3" key="1">
    <citation type="journal article" date="2020" name="Stud. Mycol.">
        <title>101 Dothideomycetes genomes: a test case for predicting lifestyles and emergence of pathogens.</title>
        <authorList>
            <person name="Haridas S."/>
            <person name="Albert R."/>
            <person name="Binder M."/>
            <person name="Bloem J."/>
            <person name="Labutti K."/>
            <person name="Salamov A."/>
            <person name="Andreopoulos B."/>
            <person name="Baker S."/>
            <person name="Barry K."/>
            <person name="Bills G."/>
            <person name="Bluhm B."/>
            <person name="Cannon C."/>
            <person name="Castanera R."/>
            <person name="Culley D."/>
            <person name="Daum C."/>
            <person name="Ezra D."/>
            <person name="Gonzalez J."/>
            <person name="Henrissat B."/>
            <person name="Kuo A."/>
            <person name="Liang C."/>
            <person name="Lipzen A."/>
            <person name="Lutzoni F."/>
            <person name="Magnuson J."/>
            <person name="Mondo S."/>
            <person name="Nolan M."/>
            <person name="Ohm R."/>
            <person name="Pangilinan J."/>
            <person name="Park H.-J."/>
            <person name="Ramirez L."/>
            <person name="Alfaro M."/>
            <person name="Sun H."/>
            <person name="Tritt A."/>
            <person name="Yoshinaga Y."/>
            <person name="Zwiers L.-H."/>
            <person name="Turgeon B."/>
            <person name="Goodwin S."/>
            <person name="Spatafora J."/>
            <person name="Crous P."/>
            <person name="Grigoriev I."/>
        </authorList>
    </citation>
    <scope>NUCLEOTIDE SEQUENCE</scope>
    <source>
        <strain evidence="3">Tuck. ex Michener</strain>
    </source>
</reference>
<feature type="compositionally biased region" description="Pro residues" evidence="1">
    <location>
        <begin position="613"/>
        <end position="623"/>
    </location>
</feature>
<evidence type="ECO:0000256" key="1">
    <source>
        <dbReference type="SAM" id="MobiDB-lite"/>
    </source>
</evidence>
<dbReference type="CDD" id="cd07389">
    <property type="entry name" value="MPP_PhoD"/>
    <property type="match status" value="1"/>
</dbReference>
<dbReference type="Pfam" id="PF19050">
    <property type="entry name" value="PhoD_2"/>
    <property type="match status" value="2"/>
</dbReference>
<evidence type="ECO:0000313" key="3">
    <source>
        <dbReference type="EMBL" id="KAF2237100.1"/>
    </source>
</evidence>
<name>A0A6A6HI08_VIRVR</name>
<feature type="region of interest" description="Disordered" evidence="1">
    <location>
        <begin position="100"/>
        <end position="136"/>
    </location>
</feature>
<sequence>MRGERDIWRGSVMIVTSDAHSSYEKTPALRLFVQPRDLLPPPPAKVDEVSGQHLAPEYVDPLAGLPKLSRSGKLVYVKPVEQLDEEVDLSTIEDDGGLFSNAKQSLANGGNGTKNGQGAPAHRRGSHRRKDGETQGKYREVKAARLHSERGVTFWRFNLEVELGSEQARVAYRINRGPAIGFWVPARGQTMNMMFHSCNGFSLSVDSNTFSGPDPLWRDVLNSHQTRPFHVMIGGGDQIYNDRLTRETVLFQEWLTIKNPEHKHSAQFTVEMQDELENFYLNRYAMWFSQGLFGMANSQIPMINVWDDHDIIDGYGSYPHHTMSTNVFCGLGEVAFKYYMLFQHQTVVSETQADEPSWVLGASPGPYINELSRSVFMFLGRSVAFLGLDCRTERMRDSVLSEESYDLAFDRCRREIIRGETKHLIVLLGVPIAYPRLNFLENVLTSRAMDPIKAIGRTGALGGFVNKFDGGVEILDDLDDHWTAKHHKRERNWFVQELQELAAAKSVRVTILGGDVHLAAVGQFYSNKKLGIPKDHDHRYMPNIISSAIVNTPPPNVMADVLNRRNKIHHLDGDTDEDMIPMFLHDVDGNRRNNTHLLPRRNWCSLREYEPGATPPPTPPPASPSLDEPPRQKRTLSLTRKDFAPAALVRRLSGRNNSRPSSLAPEHARPYSTHTVGSSDTGRRSVGESERSVLTPPAQPQYRPQPQFQRQDTSERLATAKSNARYNENPNPKTASPESIQPQSSTRGPYPPPSLNAYAPALARRHSESGDPSSYGEVAGQPTRPTPFHRRLTDPNIASLRGGPYTQPGHDTEEQNFSDHVNLEYGLDICLNVENSQKDPAGITTPYRLLVPAL</sequence>
<dbReference type="PANTHER" id="PTHR46689:SF1">
    <property type="entry name" value="PHOD-LIKE PHOSPHATASE DOMAIN-CONTAINING PROTEIN"/>
    <property type="match status" value="1"/>
</dbReference>
<keyword evidence="4" id="KW-1185">Reference proteome</keyword>
<dbReference type="InterPro" id="IPR029052">
    <property type="entry name" value="Metallo-depent_PP-like"/>
</dbReference>
<dbReference type="AlphaFoldDB" id="A0A6A6HI08"/>
<dbReference type="Gene3D" id="3.60.21.70">
    <property type="entry name" value="PhoD-like phosphatase"/>
    <property type="match status" value="1"/>
</dbReference>
<feature type="domain" description="PhoD-like phosphatase" evidence="2">
    <location>
        <begin position="453"/>
        <end position="613"/>
    </location>
</feature>
<protein>
    <recommendedName>
        <fullName evidence="2">PhoD-like phosphatase domain-containing protein</fullName>
    </recommendedName>
</protein>
<dbReference type="InterPro" id="IPR018946">
    <property type="entry name" value="PhoD-like_MPP"/>
</dbReference>
<evidence type="ECO:0000259" key="2">
    <source>
        <dbReference type="Pfam" id="PF19050"/>
    </source>
</evidence>
<accession>A0A6A6HI08</accession>
<organism evidence="3 4">
    <name type="scientific">Viridothelium virens</name>
    <name type="common">Speckled blister lichen</name>
    <name type="synonym">Trypethelium virens</name>
    <dbReference type="NCBI Taxonomy" id="1048519"/>
    <lineage>
        <taxon>Eukaryota</taxon>
        <taxon>Fungi</taxon>
        <taxon>Dikarya</taxon>
        <taxon>Ascomycota</taxon>
        <taxon>Pezizomycotina</taxon>
        <taxon>Dothideomycetes</taxon>
        <taxon>Dothideomycetes incertae sedis</taxon>
        <taxon>Trypetheliales</taxon>
        <taxon>Trypetheliaceae</taxon>
        <taxon>Viridothelium</taxon>
    </lineage>
</organism>
<dbReference type="GO" id="GO:0016020">
    <property type="term" value="C:membrane"/>
    <property type="evidence" value="ECO:0007669"/>
    <property type="project" value="TreeGrafter"/>
</dbReference>
<dbReference type="InterPro" id="IPR038607">
    <property type="entry name" value="PhoD-like_sf"/>
</dbReference>
<dbReference type="SUPFAM" id="SSF56300">
    <property type="entry name" value="Metallo-dependent phosphatases"/>
    <property type="match status" value="1"/>
</dbReference>
<dbReference type="OrthoDB" id="9999821at2759"/>
<dbReference type="Proteomes" id="UP000800092">
    <property type="component" value="Unassembled WGS sequence"/>
</dbReference>
<feature type="compositionally biased region" description="Low complexity" evidence="1">
    <location>
        <begin position="700"/>
        <end position="711"/>
    </location>
</feature>